<dbReference type="SMART" id="SM00490">
    <property type="entry name" value="HELICc"/>
    <property type="match status" value="1"/>
</dbReference>
<evidence type="ECO:0000256" key="4">
    <source>
        <dbReference type="ARBA" id="ARBA00022723"/>
    </source>
</evidence>
<dbReference type="EMBL" id="FMWL01000023">
    <property type="protein sequence ID" value="SCZ81795.1"/>
    <property type="molecule type" value="Genomic_DNA"/>
</dbReference>
<dbReference type="Pfam" id="PF00270">
    <property type="entry name" value="DEAD"/>
    <property type="match status" value="1"/>
</dbReference>
<dbReference type="GO" id="GO:0006281">
    <property type="term" value="P:DNA repair"/>
    <property type="evidence" value="ECO:0007669"/>
    <property type="project" value="InterPro"/>
</dbReference>
<keyword evidence="8" id="KW-0067">ATP-binding</keyword>
<evidence type="ECO:0000259" key="17">
    <source>
        <dbReference type="PROSITE" id="PS51194"/>
    </source>
</evidence>
<dbReference type="OrthoDB" id="9763310at2"/>
<dbReference type="PROSITE" id="PS51192">
    <property type="entry name" value="HELICASE_ATP_BIND_1"/>
    <property type="match status" value="1"/>
</dbReference>
<evidence type="ECO:0000256" key="12">
    <source>
        <dbReference type="ARBA" id="ARBA00034808"/>
    </source>
</evidence>
<dbReference type="InterPro" id="IPR010997">
    <property type="entry name" value="HRDC-like_sf"/>
</dbReference>
<comment type="cofactor">
    <cofactor evidence="1">
        <name>Mg(2+)</name>
        <dbReference type="ChEBI" id="CHEBI:18420"/>
    </cofactor>
</comment>
<evidence type="ECO:0000256" key="13">
    <source>
        <dbReference type="ARBA" id="ARBA00044535"/>
    </source>
</evidence>
<dbReference type="GO" id="GO:0046872">
    <property type="term" value="F:metal ion binding"/>
    <property type="evidence" value="ECO:0007669"/>
    <property type="project" value="UniProtKB-KW"/>
</dbReference>
<dbReference type="AlphaFoldDB" id="A0A1G5S623"/>
<dbReference type="InterPro" id="IPR018982">
    <property type="entry name" value="RQC_domain"/>
</dbReference>
<dbReference type="GO" id="GO:0005737">
    <property type="term" value="C:cytoplasm"/>
    <property type="evidence" value="ECO:0007669"/>
    <property type="project" value="TreeGrafter"/>
</dbReference>
<organism evidence="18 19">
    <name type="scientific">Acidaminobacter hydrogenoformans DSM 2784</name>
    <dbReference type="NCBI Taxonomy" id="1120920"/>
    <lineage>
        <taxon>Bacteria</taxon>
        <taxon>Bacillati</taxon>
        <taxon>Bacillota</taxon>
        <taxon>Clostridia</taxon>
        <taxon>Peptostreptococcales</taxon>
        <taxon>Acidaminobacteraceae</taxon>
        <taxon>Acidaminobacter</taxon>
    </lineage>
</organism>
<keyword evidence="4" id="KW-0479">Metal-binding</keyword>
<feature type="domain" description="HRDC" evidence="15">
    <location>
        <begin position="578"/>
        <end position="653"/>
    </location>
</feature>
<dbReference type="GO" id="GO:0009378">
    <property type="term" value="F:four-way junction helicase activity"/>
    <property type="evidence" value="ECO:0007669"/>
    <property type="project" value="TreeGrafter"/>
</dbReference>
<evidence type="ECO:0000256" key="9">
    <source>
        <dbReference type="ARBA" id="ARBA00023125"/>
    </source>
</evidence>
<dbReference type="PANTHER" id="PTHR13710">
    <property type="entry name" value="DNA HELICASE RECQ FAMILY MEMBER"/>
    <property type="match status" value="1"/>
</dbReference>
<comment type="cofactor">
    <cofactor evidence="2">
        <name>Zn(2+)</name>
        <dbReference type="ChEBI" id="CHEBI:29105"/>
    </cofactor>
</comment>
<dbReference type="PROSITE" id="PS50967">
    <property type="entry name" value="HRDC"/>
    <property type="match status" value="1"/>
</dbReference>
<dbReference type="InterPro" id="IPR001650">
    <property type="entry name" value="Helicase_C-like"/>
</dbReference>
<name>A0A1G5S623_9FIRM</name>
<evidence type="ECO:0000259" key="15">
    <source>
        <dbReference type="PROSITE" id="PS50967"/>
    </source>
</evidence>
<dbReference type="SUPFAM" id="SSF52540">
    <property type="entry name" value="P-loop containing nucleoside triphosphate hydrolases"/>
    <property type="match status" value="1"/>
</dbReference>
<dbReference type="SMART" id="SM00487">
    <property type="entry name" value="DEXDc"/>
    <property type="match status" value="1"/>
</dbReference>
<dbReference type="SMART" id="SM00956">
    <property type="entry name" value="RQC"/>
    <property type="match status" value="1"/>
</dbReference>
<dbReference type="PANTHER" id="PTHR13710:SF105">
    <property type="entry name" value="ATP-DEPENDENT DNA HELICASE Q1"/>
    <property type="match status" value="1"/>
</dbReference>
<dbReference type="STRING" id="1120920.SAMN03080599_03039"/>
<evidence type="ECO:0000313" key="19">
    <source>
        <dbReference type="Proteomes" id="UP000199208"/>
    </source>
</evidence>
<proteinExistence type="inferred from homology"/>
<dbReference type="FunFam" id="3.40.50.300:FF:001389">
    <property type="entry name" value="ATP-dependent DNA helicase RecQ"/>
    <property type="match status" value="1"/>
</dbReference>
<dbReference type="GO" id="GO:0006260">
    <property type="term" value="P:DNA replication"/>
    <property type="evidence" value="ECO:0007669"/>
    <property type="project" value="InterPro"/>
</dbReference>
<dbReference type="InterPro" id="IPR011545">
    <property type="entry name" value="DEAD/DEAH_box_helicase_dom"/>
</dbReference>
<dbReference type="Pfam" id="PF00271">
    <property type="entry name" value="Helicase_C"/>
    <property type="match status" value="1"/>
</dbReference>
<evidence type="ECO:0000256" key="14">
    <source>
        <dbReference type="ARBA" id="ARBA00044550"/>
    </source>
</evidence>
<feature type="domain" description="Helicase C-terminal" evidence="17">
    <location>
        <begin position="214"/>
        <end position="380"/>
    </location>
</feature>
<gene>
    <name evidence="18" type="ORF">SAMN03080599_03039</name>
</gene>
<dbReference type="SMART" id="SM00341">
    <property type="entry name" value="HRDC"/>
    <property type="match status" value="1"/>
</dbReference>
<evidence type="ECO:0000256" key="5">
    <source>
        <dbReference type="ARBA" id="ARBA00022741"/>
    </source>
</evidence>
<dbReference type="Pfam" id="PF16124">
    <property type="entry name" value="RecQ_Zn_bind"/>
    <property type="match status" value="1"/>
</dbReference>
<dbReference type="GO" id="GO:0043590">
    <property type="term" value="C:bacterial nucleoid"/>
    <property type="evidence" value="ECO:0007669"/>
    <property type="project" value="TreeGrafter"/>
</dbReference>
<dbReference type="GO" id="GO:0006310">
    <property type="term" value="P:DNA recombination"/>
    <property type="evidence" value="ECO:0007669"/>
    <property type="project" value="InterPro"/>
</dbReference>
<dbReference type="RefSeq" id="WP_092592959.1">
    <property type="nucleotide sequence ID" value="NZ_FMWL01000023.1"/>
</dbReference>
<dbReference type="CDD" id="cd18794">
    <property type="entry name" value="SF2_C_RecQ"/>
    <property type="match status" value="1"/>
</dbReference>
<dbReference type="SUPFAM" id="SSF46785">
    <property type="entry name" value="Winged helix' DNA-binding domain"/>
    <property type="match status" value="1"/>
</dbReference>
<evidence type="ECO:0000256" key="11">
    <source>
        <dbReference type="ARBA" id="ARBA00034617"/>
    </source>
</evidence>
<dbReference type="SUPFAM" id="SSF47819">
    <property type="entry name" value="HRDC-like"/>
    <property type="match status" value="1"/>
</dbReference>
<accession>A0A1G5S623</accession>
<keyword evidence="10" id="KW-0413">Isomerase</keyword>
<dbReference type="PROSITE" id="PS51194">
    <property type="entry name" value="HELICASE_CTER"/>
    <property type="match status" value="1"/>
</dbReference>
<dbReference type="Proteomes" id="UP000199208">
    <property type="component" value="Unassembled WGS sequence"/>
</dbReference>
<dbReference type="GO" id="GO:0043138">
    <property type="term" value="F:3'-5' DNA helicase activity"/>
    <property type="evidence" value="ECO:0007669"/>
    <property type="project" value="UniProtKB-EC"/>
</dbReference>
<keyword evidence="19" id="KW-1185">Reference proteome</keyword>
<dbReference type="InterPro" id="IPR036390">
    <property type="entry name" value="WH_DNA-bd_sf"/>
</dbReference>
<dbReference type="Gene3D" id="1.10.10.10">
    <property type="entry name" value="Winged helix-like DNA-binding domain superfamily/Winged helix DNA-binding domain"/>
    <property type="match status" value="1"/>
</dbReference>
<evidence type="ECO:0000256" key="1">
    <source>
        <dbReference type="ARBA" id="ARBA00001946"/>
    </source>
</evidence>
<dbReference type="InterPro" id="IPR036388">
    <property type="entry name" value="WH-like_DNA-bd_sf"/>
</dbReference>
<dbReference type="InterPro" id="IPR004589">
    <property type="entry name" value="DNA_helicase_ATP-dep_RecQ"/>
</dbReference>
<feature type="domain" description="Helicase ATP-binding" evidence="16">
    <location>
        <begin position="24"/>
        <end position="193"/>
    </location>
</feature>
<dbReference type="InterPro" id="IPR002121">
    <property type="entry name" value="HRDC_dom"/>
</dbReference>
<evidence type="ECO:0000256" key="8">
    <source>
        <dbReference type="ARBA" id="ARBA00022840"/>
    </source>
</evidence>
<dbReference type="Pfam" id="PF09382">
    <property type="entry name" value="RQC"/>
    <property type="match status" value="1"/>
</dbReference>
<evidence type="ECO:0000256" key="2">
    <source>
        <dbReference type="ARBA" id="ARBA00001947"/>
    </source>
</evidence>
<dbReference type="NCBIfam" id="TIGR00614">
    <property type="entry name" value="recQ_fam"/>
    <property type="match status" value="1"/>
</dbReference>
<protein>
    <recommendedName>
        <fullName evidence="13">ATP-dependent DNA helicase RecQ</fullName>
        <ecNumber evidence="12">5.6.2.4</ecNumber>
    </recommendedName>
    <alternativeName>
        <fullName evidence="14">DNA 3'-5' helicase RecQ</fullName>
    </alternativeName>
</protein>
<comment type="catalytic activity">
    <reaction evidence="11">
        <text>Couples ATP hydrolysis with the unwinding of duplex DNA by translocating in the 3'-5' direction.</text>
        <dbReference type="EC" id="5.6.2.4"/>
    </reaction>
</comment>
<dbReference type="Pfam" id="PF00570">
    <property type="entry name" value="HRDC"/>
    <property type="match status" value="1"/>
</dbReference>
<dbReference type="Gene3D" id="3.40.50.300">
    <property type="entry name" value="P-loop containing nucleotide triphosphate hydrolases"/>
    <property type="match status" value="2"/>
</dbReference>
<dbReference type="CDD" id="cd17920">
    <property type="entry name" value="DEXHc_RecQ"/>
    <property type="match status" value="1"/>
</dbReference>
<dbReference type="GO" id="GO:0005524">
    <property type="term" value="F:ATP binding"/>
    <property type="evidence" value="ECO:0007669"/>
    <property type="project" value="UniProtKB-KW"/>
</dbReference>
<keyword evidence="5" id="KW-0547">Nucleotide-binding</keyword>
<dbReference type="GO" id="GO:0003677">
    <property type="term" value="F:DNA binding"/>
    <property type="evidence" value="ECO:0007669"/>
    <property type="project" value="UniProtKB-KW"/>
</dbReference>
<evidence type="ECO:0000256" key="6">
    <source>
        <dbReference type="ARBA" id="ARBA00022801"/>
    </source>
</evidence>
<evidence type="ECO:0000256" key="10">
    <source>
        <dbReference type="ARBA" id="ARBA00023235"/>
    </source>
</evidence>
<dbReference type="GO" id="GO:0016787">
    <property type="term" value="F:hydrolase activity"/>
    <property type="evidence" value="ECO:0007669"/>
    <property type="project" value="UniProtKB-KW"/>
</dbReference>
<evidence type="ECO:0000259" key="16">
    <source>
        <dbReference type="PROSITE" id="PS51192"/>
    </source>
</evidence>
<dbReference type="GO" id="GO:0030894">
    <property type="term" value="C:replisome"/>
    <property type="evidence" value="ECO:0007669"/>
    <property type="project" value="TreeGrafter"/>
</dbReference>
<dbReference type="Gene3D" id="1.10.150.80">
    <property type="entry name" value="HRDC domain"/>
    <property type="match status" value="1"/>
</dbReference>
<reference evidence="18 19" key="1">
    <citation type="submission" date="2016-10" db="EMBL/GenBank/DDBJ databases">
        <authorList>
            <person name="de Groot N.N."/>
        </authorList>
    </citation>
    <scope>NUCLEOTIDE SEQUENCE [LARGE SCALE GENOMIC DNA]</scope>
    <source>
        <strain evidence="18 19">DSM 2784</strain>
    </source>
</reference>
<dbReference type="InterPro" id="IPR044876">
    <property type="entry name" value="HRDC_dom_sf"/>
</dbReference>
<keyword evidence="7 18" id="KW-0347">Helicase</keyword>
<dbReference type="InterPro" id="IPR014001">
    <property type="entry name" value="Helicase_ATP-bd"/>
</dbReference>
<keyword evidence="6" id="KW-0378">Hydrolase</keyword>
<keyword evidence="9" id="KW-0238">DNA-binding</keyword>
<dbReference type="EC" id="5.6.2.4" evidence="12"/>
<dbReference type="InterPro" id="IPR032284">
    <property type="entry name" value="RecQ_Zn-bd"/>
</dbReference>
<evidence type="ECO:0000256" key="3">
    <source>
        <dbReference type="ARBA" id="ARBA00005446"/>
    </source>
</evidence>
<comment type="similarity">
    <text evidence="3">Belongs to the helicase family. RecQ subfamily.</text>
</comment>
<evidence type="ECO:0000313" key="18">
    <source>
        <dbReference type="EMBL" id="SCZ81795.1"/>
    </source>
</evidence>
<sequence>MEKLEALKKNFGYTAFRTGQERLIDQILAGRDVLGIMPTGGGKSLCYQLPALMMAGTAIVISPLISLMKDQVDGLVENGVASTYINSSLSGAELASRLEGLRRGDYKLVYVAPERLNTWEFAEIARGLDISLIAVDEAHCISQWGHDFRPSYKEIPKFIQRLPVRPPVAAFTATATTFVKEEIKVLLELQRPFEVATGFDRPNLYYSVAKPQNKLKFILEYLKKFDFGVVSHTGAKETSGSMGTSDGPSGIIFCATRKTVDSLTRELQQKGYPVEAYHAGYDSAQRKAVQENFMFDRTKIIVATNAFGMGIDKPDVRFVIHYNMPKNMEAYYQEAGRAGRDGEDSDCILMYAPADVVRQKLLMASASVNASVNASADDGGEAWTEFGMDGASFDLSSGIDRETLMHNNLQTLVNYCHTHECLRGEILEYFGEAAPAEGCSKCGNCLNTSQMVDMTVEAQKILSCIFRTNQRYGSGTIIKVLRGSKDKKIMEWQLDKQSTYGIMSAHSENLIKEIIMHLIAQGYIQMTGSTYPILTLSATSKQLLKGETQFFVKQDRLDATTVSKKEKLGRSKGSVVMTEAAGGLYDHLVALRKRLADEKGLPAYIVFGNATLVEMATLKPQTKEEMLEVKGVGEKKYETYGHLFLEAIRGFRG</sequence>
<evidence type="ECO:0000256" key="7">
    <source>
        <dbReference type="ARBA" id="ARBA00022806"/>
    </source>
</evidence>
<dbReference type="InterPro" id="IPR027417">
    <property type="entry name" value="P-loop_NTPase"/>
</dbReference>